<dbReference type="Pfam" id="PF07690">
    <property type="entry name" value="MFS_1"/>
    <property type="match status" value="1"/>
</dbReference>
<feature type="transmembrane region" description="Helical" evidence="8">
    <location>
        <begin position="276"/>
        <end position="294"/>
    </location>
</feature>
<feature type="transmembrane region" description="Helical" evidence="8">
    <location>
        <begin position="184"/>
        <end position="203"/>
    </location>
</feature>
<evidence type="ECO:0000256" key="7">
    <source>
        <dbReference type="SAM" id="MobiDB-lite"/>
    </source>
</evidence>
<sequence>MDSQDHHRIQSEGVASDRRESVFTADTLVTHGAESVDAHEDCEDKDLHHTPDLENGKSAHVRENDRRSAIESSTSTVAPQGRTKASLPTVKDKIAGIKDKHVFNEQTNYALPRSKIVTVFLAVSAVAMAALLDQTILATALNTIGQDLHAGSQVTWISNAFFLTSTSFQLLYGKVSDIVGRKVCLLFCLAIFFIGSLASSLAQDVVQLSVFRAISGIGGGGLITLSQVIISDVVSLRERGKYQGILGAFIAISNGIGPIIGGVIAQRSSWRNIFRLQLGLIPASAVLVIFIMPLKRVEGSWKRKAAAVDYLGALLTLASAALIVLGLNWAGGIHPWGSAAVLAPLLIGLAMSTVFVLYQWKGAKNPLMPLDIFKNSMVAGGCFTMFVNGFIFVVQVYNVVQMYQIVYGYSPIKAGVVFLPLVLMQTVSSTVAGICISRLGRYREILLAGWAIWSIGMGLFSIMTVKANLGEQLGFGLLAGLGVGGTLQVSLIALQSAVPRQRMAVLTASRNFIRNLGAALGLAVAQTTIQSTVRTNLQWPEEEIQMALDNPTLLTSDRLILFREAYLQGFRRLFYILASLAALSVVIVFFFMPQLSIDREDDKELKNGRTPEDIAATTSNTSAGTANEKVEDPHVRNV</sequence>
<dbReference type="GO" id="GO:0022857">
    <property type="term" value="F:transmembrane transporter activity"/>
    <property type="evidence" value="ECO:0007669"/>
    <property type="project" value="InterPro"/>
</dbReference>
<dbReference type="InterPro" id="IPR020846">
    <property type="entry name" value="MFS_dom"/>
</dbReference>
<dbReference type="PRINTS" id="PR01036">
    <property type="entry name" value="TCRTETB"/>
</dbReference>
<feature type="compositionally biased region" description="Low complexity" evidence="7">
    <location>
        <begin position="615"/>
        <end position="627"/>
    </location>
</feature>
<evidence type="ECO:0000259" key="9">
    <source>
        <dbReference type="PROSITE" id="PS50850"/>
    </source>
</evidence>
<feature type="transmembrane region" description="Helical" evidence="8">
    <location>
        <begin position="445"/>
        <end position="463"/>
    </location>
</feature>
<evidence type="ECO:0000313" key="10">
    <source>
        <dbReference type="EMBL" id="KAE8244808.1"/>
    </source>
</evidence>
<feature type="compositionally biased region" description="Basic and acidic residues" evidence="7">
    <location>
        <begin position="628"/>
        <end position="638"/>
    </location>
</feature>
<dbReference type="SUPFAM" id="SSF103473">
    <property type="entry name" value="MFS general substrate transporter"/>
    <property type="match status" value="1"/>
</dbReference>
<dbReference type="InterPro" id="IPR011701">
    <property type="entry name" value="MFS"/>
</dbReference>
<reference evidence="10" key="2">
    <citation type="journal article" date="2019" name="IMA Fungus">
        <title>Genome sequencing and comparison of five Tilletia species to identify candidate genes for the detection of regulated species infecting wheat.</title>
        <authorList>
            <person name="Nguyen H.D.T."/>
            <person name="Sultana T."/>
            <person name="Kesanakurti P."/>
            <person name="Hambleton S."/>
        </authorList>
    </citation>
    <scope>NUCLEOTIDE SEQUENCE</scope>
    <source>
        <strain evidence="10">DAOMC 236416</strain>
    </source>
</reference>
<evidence type="ECO:0000256" key="8">
    <source>
        <dbReference type="SAM" id="Phobius"/>
    </source>
</evidence>
<organism evidence="10 11">
    <name type="scientific">Tilletia indica</name>
    <dbReference type="NCBI Taxonomy" id="43049"/>
    <lineage>
        <taxon>Eukaryota</taxon>
        <taxon>Fungi</taxon>
        <taxon>Dikarya</taxon>
        <taxon>Basidiomycota</taxon>
        <taxon>Ustilaginomycotina</taxon>
        <taxon>Exobasidiomycetes</taxon>
        <taxon>Tilletiales</taxon>
        <taxon>Tilletiaceae</taxon>
        <taxon>Tilletia</taxon>
    </lineage>
</organism>
<feature type="transmembrane region" description="Helical" evidence="8">
    <location>
        <begin position="573"/>
        <end position="592"/>
    </location>
</feature>
<name>A0A8T8SQJ3_9BASI</name>
<dbReference type="AlphaFoldDB" id="A0A8T8SQJ3"/>
<feature type="compositionally biased region" description="Basic and acidic residues" evidence="7">
    <location>
        <begin position="45"/>
        <end position="69"/>
    </location>
</feature>
<feature type="transmembrane region" description="Helical" evidence="8">
    <location>
        <begin position="306"/>
        <end position="330"/>
    </location>
</feature>
<evidence type="ECO:0000313" key="11">
    <source>
        <dbReference type="Proteomes" id="UP000077521"/>
    </source>
</evidence>
<evidence type="ECO:0000256" key="5">
    <source>
        <dbReference type="ARBA" id="ARBA00022989"/>
    </source>
</evidence>
<evidence type="ECO:0000256" key="1">
    <source>
        <dbReference type="ARBA" id="ARBA00004127"/>
    </source>
</evidence>
<proteinExistence type="inferred from homology"/>
<dbReference type="InterPro" id="IPR036259">
    <property type="entry name" value="MFS_trans_sf"/>
</dbReference>
<dbReference type="Gene3D" id="1.20.1720.10">
    <property type="entry name" value="Multidrug resistance protein D"/>
    <property type="match status" value="1"/>
</dbReference>
<dbReference type="Proteomes" id="UP000077521">
    <property type="component" value="Unassembled WGS sequence"/>
</dbReference>
<keyword evidence="11" id="KW-1185">Reference proteome</keyword>
<dbReference type="EMBL" id="LWDF02000570">
    <property type="protein sequence ID" value="KAE8244808.1"/>
    <property type="molecule type" value="Genomic_DNA"/>
</dbReference>
<reference evidence="10" key="1">
    <citation type="submission" date="2016-04" db="EMBL/GenBank/DDBJ databases">
        <authorList>
            <person name="Nguyen H.D."/>
            <person name="Samba Siva P."/>
            <person name="Cullis J."/>
            <person name="Levesque C.A."/>
            <person name="Hambleton S."/>
        </authorList>
    </citation>
    <scope>NUCLEOTIDE SEQUENCE</scope>
    <source>
        <strain evidence="10">DAOMC 236416</strain>
    </source>
</reference>
<feature type="compositionally biased region" description="Basic and acidic residues" evidence="7">
    <location>
        <begin position="602"/>
        <end position="612"/>
    </location>
</feature>
<dbReference type="Gene3D" id="1.20.1250.20">
    <property type="entry name" value="MFS general substrate transporter like domains"/>
    <property type="match status" value="1"/>
</dbReference>
<feature type="transmembrane region" description="Helical" evidence="8">
    <location>
        <begin position="475"/>
        <end position="494"/>
    </location>
</feature>
<feature type="region of interest" description="Disordered" evidence="7">
    <location>
        <begin position="1"/>
        <end position="86"/>
    </location>
</feature>
<comment type="caution">
    <text evidence="10">The sequence shown here is derived from an EMBL/GenBank/DDBJ whole genome shotgun (WGS) entry which is preliminary data.</text>
</comment>
<feature type="transmembrane region" description="Helical" evidence="8">
    <location>
        <begin position="336"/>
        <end position="358"/>
    </location>
</feature>
<keyword evidence="6 8" id="KW-0472">Membrane</keyword>
<keyword evidence="5 8" id="KW-1133">Transmembrane helix</keyword>
<evidence type="ECO:0000256" key="3">
    <source>
        <dbReference type="ARBA" id="ARBA00022448"/>
    </source>
</evidence>
<protein>
    <recommendedName>
        <fullName evidence="9">Major facilitator superfamily (MFS) profile domain-containing protein</fullName>
    </recommendedName>
</protein>
<feature type="transmembrane region" description="Helical" evidence="8">
    <location>
        <begin position="417"/>
        <end position="436"/>
    </location>
</feature>
<evidence type="ECO:0000256" key="4">
    <source>
        <dbReference type="ARBA" id="ARBA00022692"/>
    </source>
</evidence>
<dbReference type="PANTHER" id="PTHR23501">
    <property type="entry name" value="MAJOR FACILITATOR SUPERFAMILY"/>
    <property type="match status" value="1"/>
</dbReference>
<comment type="similarity">
    <text evidence="2">Belongs to the major facilitator superfamily.</text>
</comment>
<dbReference type="GO" id="GO:0012505">
    <property type="term" value="C:endomembrane system"/>
    <property type="evidence" value="ECO:0007669"/>
    <property type="project" value="UniProtKB-SubCell"/>
</dbReference>
<evidence type="ECO:0000256" key="6">
    <source>
        <dbReference type="ARBA" id="ARBA00023136"/>
    </source>
</evidence>
<evidence type="ECO:0000256" key="2">
    <source>
        <dbReference type="ARBA" id="ARBA00008335"/>
    </source>
</evidence>
<dbReference type="FunFam" id="1.20.1720.10:FF:000013">
    <property type="entry name" value="Related to multidrug resistance proteins"/>
    <property type="match status" value="1"/>
</dbReference>
<feature type="transmembrane region" description="Helical" evidence="8">
    <location>
        <begin position="242"/>
        <end position="264"/>
    </location>
</feature>
<feature type="transmembrane region" description="Helical" evidence="8">
    <location>
        <begin position="116"/>
        <end position="141"/>
    </location>
</feature>
<feature type="compositionally biased region" description="Basic and acidic residues" evidence="7">
    <location>
        <begin position="1"/>
        <end position="21"/>
    </location>
</feature>
<feature type="domain" description="Major facilitator superfamily (MFS) profile" evidence="9">
    <location>
        <begin position="119"/>
        <end position="596"/>
    </location>
</feature>
<accession>A0A8T8SQJ3</accession>
<gene>
    <name evidence="10" type="ORF">A4X13_0g6245</name>
</gene>
<feature type="transmembrane region" description="Helical" evidence="8">
    <location>
        <begin position="153"/>
        <end position="172"/>
    </location>
</feature>
<feature type="transmembrane region" description="Helical" evidence="8">
    <location>
        <begin position="378"/>
        <end position="397"/>
    </location>
</feature>
<dbReference type="GO" id="GO:0005886">
    <property type="term" value="C:plasma membrane"/>
    <property type="evidence" value="ECO:0007669"/>
    <property type="project" value="TreeGrafter"/>
</dbReference>
<dbReference type="PROSITE" id="PS50850">
    <property type="entry name" value="MFS"/>
    <property type="match status" value="1"/>
</dbReference>
<comment type="subcellular location">
    <subcellularLocation>
        <location evidence="1">Endomembrane system</location>
        <topology evidence="1">Multi-pass membrane protein</topology>
    </subcellularLocation>
</comment>
<dbReference type="PANTHER" id="PTHR23501:SF189">
    <property type="entry name" value="DRUG TRANSPORTER, PUTATIVE (AFU_ORTHOLOGUE AFUA_4G03920)-RELATED"/>
    <property type="match status" value="1"/>
</dbReference>
<keyword evidence="4 8" id="KW-0812">Transmembrane</keyword>
<feature type="transmembrane region" description="Helical" evidence="8">
    <location>
        <begin position="209"/>
        <end position="230"/>
    </location>
</feature>
<feature type="region of interest" description="Disordered" evidence="7">
    <location>
        <begin position="602"/>
        <end position="638"/>
    </location>
</feature>
<keyword evidence="3" id="KW-0813">Transport</keyword>